<evidence type="ECO:0000259" key="7">
    <source>
        <dbReference type="Pfam" id="PF05916"/>
    </source>
</evidence>
<dbReference type="InterPro" id="IPR008591">
    <property type="entry name" value="GINS_Sld5"/>
</dbReference>
<dbReference type="InterPro" id="IPR038749">
    <property type="entry name" value="Sld5_GINS_A"/>
</dbReference>
<dbReference type="CDD" id="cd11711">
    <property type="entry name" value="GINS_A_Sld5"/>
    <property type="match status" value="1"/>
</dbReference>
<evidence type="ECO:0000313" key="9">
    <source>
        <dbReference type="EMBL" id="JAS05946.1"/>
    </source>
</evidence>
<dbReference type="GO" id="GO:0006261">
    <property type="term" value="P:DNA-templated DNA replication"/>
    <property type="evidence" value="ECO:0007669"/>
    <property type="project" value="InterPro"/>
</dbReference>
<evidence type="ECO:0000256" key="1">
    <source>
        <dbReference type="ARBA" id="ARBA00004123"/>
    </source>
</evidence>
<dbReference type="Pfam" id="PF16922">
    <property type="entry name" value="SLD5_C"/>
    <property type="match status" value="1"/>
</dbReference>
<evidence type="ECO:0000313" key="11">
    <source>
        <dbReference type="EMBL" id="JAS33878.1"/>
    </source>
</evidence>
<sequence length="216" mass="25297">MDELDLDETFESDEETVTAAGVLNTLQEAWLNEKLSPEILPHKAELVQCMMEQIEQMEENIKKLDKNDFKVNLHRLELDRIRYLITSYLRTRIEKIECFPFTILESENSSDPEERVLSPSEYTYTVEYVTNMSTHFQSILNGMPQSMRNINVHQIMIKPNLESHVFLKSISRVPSVLIRYESDNREDEISLDEDSQHILPYKPIADFLKNGMVKLI</sequence>
<dbReference type="InterPro" id="IPR036224">
    <property type="entry name" value="GINS_bundle-like_dom_sf"/>
</dbReference>
<evidence type="ECO:0000313" key="10">
    <source>
        <dbReference type="EMBL" id="JAS33176.1"/>
    </source>
</evidence>
<comment type="similarity">
    <text evidence="2 6">Belongs to the GINS4/SLD5 family.</text>
</comment>
<comment type="subcellular location">
    <subcellularLocation>
        <location evidence="1 6">Nucleus</location>
    </subcellularLocation>
</comment>
<evidence type="ECO:0000256" key="2">
    <source>
        <dbReference type="ARBA" id="ARBA00008187"/>
    </source>
</evidence>
<dbReference type="EMBL" id="GEDC01031352">
    <property type="protein sequence ID" value="JAS05946.1"/>
    <property type="molecule type" value="Transcribed_RNA"/>
</dbReference>
<dbReference type="EMBL" id="GEDC01003420">
    <property type="protein sequence ID" value="JAS33878.1"/>
    <property type="molecule type" value="Transcribed_RNA"/>
</dbReference>
<dbReference type="CDD" id="cd21692">
    <property type="entry name" value="GINS_B_Sld5"/>
    <property type="match status" value="1"/>
</dbReference>
<dbReference type="GO" id="GO:0000811">
    <property type="term" value="C:GINS complex"/>
    <property type="evidence" value="ECO:0007669"/>
    <property type="project" value="UniProtKB-UniRule"/>
</dbReference>
<dbReference type="AlphaFoldDB" id="A0A1B6E5G4"/>
<evidence type="ECO:0000256" key="5">
    <source>
        <dbReference type="ARBA" id="ARBA00023242"/>
    </source>
</evidence>
<dbReference type="Gene3D" id="1.20.58.1030">
    <property type="match status" value="1"/>
</dbReference>
<feature type="domain" description="GINS subunit" evidence="7">
    <location>
        <begin position="57"/>
        <end position="139"/>
    </location>
</feature>
<evidence type="ECO:0000259" key="8">
    <source>
        <dbReference type="Pfam" id="PF16922"/>
    </source>
</evidence>
<dbReference type="PIRSF" id="PIRSF007764">
    <property type="entry name" value="Sld5"/>
    <property type="match status" value="1"/>
</dbReference>
<accession>A0A1B6E5G4</accession>
<dbReference type="InterPro" id="IPR021151">
    <property type="entry name" value="GINS_A"/>
</dbReference>
<dbReference type="PANTHER" id="PTHR21206">
    <property type="entry name" value="SLD5 PROTEIN"/>
    <property type="match status" value="1"/>
</dbReference>
<evidence type="ECO:0000256" key="6">
    <source>
        <dbReference type="PIRNR" id="PIRNR007764"/>
    </source>
</evidence>
<proteinExistence type="inferred from homology"/>
<comment type="function">
    <text evidence="6">The GINS complex plays an essential role in the initiation of DNA replication.</text>
</comment>
<dbReference type="EMBL" id="GEDC01004122">
    <property type="protein sequence ID" value="JAS33176.1"/>
    <property type="molecule type" value="Transcribed_RNA"/>
</dbReference>
<dbReference type="InterPro" id="IPR031633">
    <property type="entry name" value="SLD5_C"/>
</dbReference>
<keyword evidence="4 6" id="KW-0235">DNA replication</keyword>
<dbReference type="PANTHER" id="PTHR21206:SF0">
    <property type="entry name" value="DNA REPLICATION COMPLEX GINS PROTEIN SLD5"/>
    <property type="match status" value="1"/>
</dbReference>
<gene>
    <name evidence="9" type="ORF">g.10466</name>
    <name evidence="11" type="ORF">g.10467</name>
    <name evidence="10" type="ORF">g.10468</name>
</gene>
<dbReference type="GO" id="GO:0000727">
    <property type="term" value="P:double-strand break repair via break-induced replication"/>
    <property type="evidence" value="ECO:0007669"/>
    <property type="project" value="TreeGrafter"/>
</dbReference>
<dbReference type="Gene3D" id="3.40.5.60">
    <property type="match status" value="1"/>
</dbReference>
<dbReference type="Pfam" id="PF05916">
    <property type="entry name" value="Sld5"/>
    <property type="match status" value="1"/>
</dbReference>
<dbReference type="FunFam" id="3.40.5.60:FF:000001">
    <property type="entry name" value="DNA replication complex GINS protein SLD5"/>
    <property type="match status" value="1"/>
</dbReference>
<name>A0A1B6E5G4_9HEMI</name>
<dbReference type="SUPFAM" id="SSF158573">
    <property type="entry name" value="GINS helical bundle-like"/>
    <property type="match status" value="1"/>
</dbReference>
<evidence type="ECO:0000256" key="4">
    <source>
        <dbReference type="ARBA" id="ARBA00022705"/>
    </source>
</evidence>
<feature type="domain" description="DNA replication complex GINS protein SLD5 C-terminal" evidence="8">
    <location>
        <begin position="159"/>
        <end position="216"/>
    </location>
</feature>
<reference evidence="10" key="1">
    <citation type="submission" date="2015-12" db="EMBL/GenBank/DDBJ databases">
        <title>De novo transcriptome assembly of four potential Pierce s Disease insect vectors from Arizona vineyards.</title>
        <authorList>
            <person name="Tassone E.E."/>
        </authorList>
    </citation>
    <scope>NUCLEOTIDE SEQUENCE</scope>
</reference>
<protein>
    <recommendedName>
        <fullName evidence="3 6">DNA replication complex GINS protein SLD5</fullName>
    </recommendedName>
</protein>
<organism evidence="10">
    <name type="scientific">Clastoptera arizonana</name>
    <name type="common">Arizona spittle bug</name>
    <dbReference type="NCBI Taxonomy" id="38151"/>
    <lineage>
        <taxon>Eukaryota</taxon>
        <taxon>Metazoa</taxon>
        <taxon>Ecdysozoa</taxon>
        <taxon>Arthropoda</taxon>
        <taxon>Hexapoda</taxon>
        <taxon>Insecta</taxon>
        <taxon>Pterygota</taxon>
        <taxon>Neoptera</taxon>
        <taxon>Paraneoptera</taxon>
        <taxon>Hemiptera</taxon>
        <taxon>Auchenorrhyncha</taxon>
        <taxon>Cercopoidea</taxon>
        <taxon>Clastopteridae</taxon>
        <taxon>Clastoptera</taxon>
    </lineage>
</organism>
<dbReference type="SUPFAM" id="SSF160059">
    <property type="entry name" value="PriA/YqbF domain"/>
    <property type="match status" value="1"/>
</dbReference>
<evidence type="ECO:0000256" key="3">
    <source>
        <dbReference type="ARBA" id="ARBA00014804"/>
    </source>
</evidence>
<keyword evidence="5 6" id="KW-0539">Nucleus</keyword>